<feature type="region of interest" description="Disordered" evidence="1">
    <location>
        <begin position="1"/>
        <end position="21"/>
    </location>
</feature>
<evidence type="ECO:0000313" key="2">
    <source>
        <dbReference type="EMBL" id="MFD2756412.1"/>
    </source>
</evidence>
<dbReference type="RefSeq" id="WP_066471087.1">
    <property type="nucleotide sequence ID" value="NZ_BCNT01000001.1"/>
</dbReference>
<name>A0ABW5UVK5_9BURK</name>
<comment type="caution">
    <text evidence="2">The sequence shown here is derived from an EMBL/GenBank/DDBJ whole genome shotgun (WGS) entry which is preliminary data.</text>
</comment>
<accession>A0ABW5UVK5</accession>
<protein>
    <submittedName>
        <fullName evidence="2">Uncharacterized protein</fullName>
    </submittedName>
</protein>
<reference evidence="3" key="1">
    <citation type="journal article" date="2019" name="Int. J. Syst. Evol. Microbiol.">
        <title>The Global Catalogue of Microorganisms (GCM) 10K type strain sequencing project: providing services to taxonomists for standard genome sequencing and annotation.</title>
        <authorList>
            <consortium name="The Broad Institute Genomics Platform"/>
            <consortium name="The Broad Institute Genome Sequencing Center for Infectious Disease"/>
            <person name="Wu L."/>
            <person name="Ma J."/>
        </authorList>
    </citation>
    <scope>NUCLEOTIDE SEQUENCE [LARGE SCALE GENOMIC DNA]</scope>
    <source>
        <strain evidence="3">TISTR 1906</strain>
    </source>
</reference>
<proteinExistence type="predicted"/>
<keyword evidence="3" id="KW-1185">Reference proteome</keyword>
<organism evidence="2 3">
    <name type="scientific">Comamonas terrae</name>
    <dbReference type="NCBI Taxonomy" id="673548"/>
    <lineage>
        <taxon>Bacteria</taxon>
        <taxon>Pseudomonadati</taxon>
        <taxon>Pseudomonadota</taxon>
        <taxon>Betaproteobacteria</taxon>
        <taxon>Burkholderiales</taxon>
        <taxon>Comamonadaceae</taxon>
        <taxon>Comamonas</taxon>
    </lineage>
</organism>
<evidence type="ECO:0000313" key="3">
    <source>
        <dbReference type="Proteomes" id="UP001597463"/>
    </source>
</evidence>
<evidence type="ECO:0000256" key="1">
    <source>
        <dbReference type="SAM" id="MobiDB-lite"/>
    </source>
</evidence>
<feature type="compositionally biased region" description="Low complexity" evidence="1">
    <location>
        <begin position="1"/>
        <end position="17"/>
    </location>
</feature>
<gene>
    <name evidence="2" type="ORF">ACFSW6_20250</name>
</gene>
<dbReference type="Proteomes" id="UP001597463">
    <property type="component" value="Unassembled WGS sequence"/>
</dbReference>
<dbReference type="EMBL" id="JBHUMV010000011">
    <property type="protein sequence ID" value="MFD2756412.1"/>
    <property type="molecule type" value="Genomic_DNA"/>
</dbReference>
<sequence length="89" mass="10116">MLVAPQEAPTPAATPAASRSGLFQMPLFHPGTEVTQNGRREKVSHVILRRREIMVYLEGQEEPVKPERLSLAPTTFTTERRPETLTWYL</sequence>